<keyword evidence="7 14" id="KW-0812">Transmembrane</keyword>
<dbReference type="GO" id="GO:0005886">
    <property type="term" value="C:plasma membrane"/>
    <property type="evidence" value="ECO:0007669"/>
    <property type="project" value="UniProtKB-SubCell"/>
</dbReference>
<accession>A0A369XNR4</accession>
<gene>
    <name evidence="17" type="ORF">DVS81_05525</name>
</gene>
<evidence type="ECO:0000256" key="14">
    <source>
        <dbReference type="RuleBase" id="RU364088"/>
    </source>
</evidence>
<evidence type="ECO:0000313" key="18">
    <source>
        <dbReference type="Proteomes" id="UP000253831"/>
    </source>
</evidence>
<dbReference type="Pfam" id="PF00672">
    <property type="entry name" value="HAMP"/>
    <property type="match status" value="1"/>
</dbReference>
<reference evidence="17 18" key="1">
    <citation type="submission" date="2018-05" db="EMBL/GenBank/DDBJ databases">
        <title>Integrated omic analyses show evidence that a Ca. Accumulibacter phosphatis strain performs denitrification under micro-aerobic conditions.</title>
        <authorList>
            <person name="Camejo P.Y."/>
            <person name="Katherine M.D."/>
            <person name="Daniel N.R."/>
        </authorList>
    </citation>
    <scope>NUCLEOTIDE SEQUENCE [LARGE SCALE GENOMIC DNA]</scope>
    <source>
        <strain evidence="17">UW-LDO-IC</strain>
    </source>
</reference>
<evidence type="ECO:0000259" key="16">
    <source>
        <dbReference type="PROSITE" id="PS50885"/>
    </source>
</evidence>
<dbReference type="EC" id="2.7.13.3" evidence="14"/>
<dbReference type="InterPro" id="IPR003661">
    <property type="entry name" value="HisK_dim/P_dom"/>
</dbReference>
<keyword evidence="4 14" id="KW-0997">Cell inner membrane</keyword>
<evidence type="ECO:0000256" key="7">
    <source>
        <dbReference type="ARBA" id="ARBA00022692"/>
    </source>
</evidence>
<keyword evidence="10 14" id="KW-0067">ATP-binding</keyword>
<dbReference type="Pfam" id="PF21085">
    <property type="entry name" value="CusS"/>
    <property type="match status" value="1"/>
</dbReference>
<dbReference type="SMART" id="SM00388">
    <property type="entry name" value="HisKA"/>
    <property type="match status" value="1"/>
</dbReference>
<comment type="catalytic activity">
    <reaction evidence="1 14">
        <text>ATP + protein L-histidine = ADP + protein N-phospho-L-histidine.</text>
        <dbReference type="EC" id="2.7.13.3"/>
    </reaction>
</comment>
<dbReference type="CDD" id="cd06225">
    <property type="entry name" value="HAMP"/>
    <property type="match status" value="1"/>
</dbReference>
<dbReference type="InterPro" id="IPR050428">
    <property type="entry name" value="TCS_sensor_his_kinase"/>
</dbReference>
<dbReference type="InterPro" id="IPR003594">
    <property type="entry name" value="HATPase_dom"/>
</dbReference>
<dbReference type="Pfam" id="PF02518">
    <property type="entry name" value="HATPase_c"/>
    <property type="match status" value="1"/>
</dbReference>
<comment type="caution">
    <text evidence="17">The sequence shown here is derived from an EMBL/GenBank/DDBJ whole genome shotgun (WGS) entry which is preliminary data.</text>
</comment>
<dbReference type="AlphaFoldDB" id="A0A369XNR4"/>
<evidence type="ECO:0000256" key="6">
    <source>
        <dbReference type="ARBA" id="ARBA00022679"/>
    </source>
</evidence>
<feature type="domain" description="HAMP" evidence="16">
    <location>
        <begin position="186"/>
        <end position="239"/>
    </location>
</feature>
<dbReference type="PANTHER" id="PTHR45436">
    <property type="entry name" value="SENSOR HISTIDINE KINASE YKOH"/>
    <property type="match status" value="1"/>
</dbReference>
<dbReference type="FunFam" id="3.30.565.10:FF:000006">
    <property type="entry name" value="Sensor histidine kinase WalK"/>
    <property type="match status" value="1"/>
</dbReference>
<evidence type="ECO:0000256" key="12">
    <source>
        <dbReference type="ARBA" id="ARBA00023012"/>
    </source>
</evidence>
<protein>
    <recommendedName>
        <fullName evidence="14">Sensor protein</fullName>
        <ecNumber evidence="14">2.7.13.3</ecNumber>
    </recommendedName>
</protein>
<evidence type="ECO:0000256" key="9">
    <source>
        <dbReference type="ARBA" id="ARBA00022777"/>
    </source>
</evidence>
<evidence type="ECO:0000256" key="11">
    <source>
        <dbReference type="ARBA" id="ARBA00022989"/>
    </source>
</evidence>
<keyword evidence="6 14" id="KW-0808">Transferase</keyword>
<evidence type="ECO:0000256" key="4">
    <source>
        <dbReference type="ARBA" id="ARBA00022519"/>
    </source>
</evidence>
<dbReference type="SUPFAM" id="SSF55874">
    <property type="entry name" value="ATPase domain of HSP90 chaperone/DNA topoisomerase II/histidine kinase"/>
    <property type="match status" value="1"/>
</dbReference>
<dbReference type="FunFam" id="1.10.287.130:FF:000001">
    <property type="entry name" value="Two-component sensor histidine kinase"/>
    <property type="match status" value="1"/>
</dbReference>
<evidence type="ECO:0000256" key="10">
    <source>
        <dbReference type="ARBA" id="ARBA00022840"/>
    </source>
</evidence>
<evidence type="ECO:0000256" key="13">
    <source>
        <dbReference type="ARBA" id="ARBA00023136"/>
    </source>
</evidence>
<keyword evidence="9 14" id="KW-0418">Kinase</keyword>
<organism evidence="17 18">
    <name type="scientific">Candidatus Accumulibacter meliphilus</name>
    <dbReference type="NCBI Taxonomy" id="2211374"/>
    <lineage>
        <taxon>Bacteria</taxon>
        <taxon>Pseudomonadati</taxon>
        <taxon>Pseudomonadota</taxon>
        <taxon>Betaproteobacteria</taxon>
        <taxon>Candidatus Accumulibacter</taxon>
    </lineage>
</organism>
<dbReference type="SMART" id="SM00387">
    <property type="entry name" value="HATPase_c"/>
    <property type="match status" value="1"/>
</dbReference>
<dbReference type="PANTHER" id="PTHR45436:SF15">
    <property type="entry name" value="SENSOR HISTIDINE KINASE CUSS"/>
    <property type="match status" value="1"/>
</dbReference>
<dbReference type="SMART" id="SM00304">
    <property type="entry name" value="HAMP"/>
    <property type="match status" value="1"/>
</dbReference>
<keyword evidence="5" id="KW-0597">Phosphoprotein</keyword>
<dbReference type="InterPro" id="IPR005467">
    <property type="entry name" value="His_kinase_dom"/>
</dbReference>
<evidence type="ECO:0000256" key="5">
    <source>
        <dbReference type="ARBA" id="ARBA00022553"/>
    </source>
</evidence>
<keyword evidence="11 14" id="KW-1133">Transmembrane helix</keyword>
<comment type="function">
    <text evidence="14">Member of a two-component regulatory system.</text>
</comment>
<dbReference type="GO" id="GO:0000155">
    <property type="term" value="F:phosphorelay sensor kinase activity"/>
    <property type="evidence" value="ECO:0007669"/>
    <property type="project" value="InterPro"/>
</dbReference>
<feature type="transmembrane region" description="Helical" evidence="14">
    <location>
        <begin position="166"/>
        <end position="185"/>
    </location>
</feature>
<evidence type="ECO:0000313" key="17">
    <source>
        <dbReference type="EMBL" id="RDE51614.1"/>
    </source>
</evidence>
<keyword evidence="8 14" id="KW-0547">Nucleotide-binding</keyword>
<evidence type="ECO:0000256" key="2">
    <source>
        <dbReference type="ARBA" id="ARBA00004429"/>
    </source>
</evidence>
<dbReference type="Proteomes" id="UP000253831">
    <property type="component" value="Unassembled WGS sequence"/>
</dbReference>
<dbReference type="Gene3D" id="3.30.565.10">
    <property type="entry name" value="Histidine kinase-like ATPase, C-terminal domain"/>
    <property type="match status" value="1"/>
</dbReference>
<comment type="subcellular location">
    <subcellularLocation>
        <location evidence="2">Cell inner membrane</location>
        <topology evidence="2">Multi-pass membrane protein</topology>
    </subcellularLocation>
</comment>
<dbReference type="Gene3D" id="1.10.287.130">
    <property type="match status" value="1"/>
</dbReference>
<dbReference type="InterPro" id="IPR003660">
    <property type="entry name" value="HAMP_dom"/>
</dbReference>
<dbReference type="SUPFAM" id="SSF47384">
    <property type="entry name" value="Homodimeric domain of signal transducing histidine kinase"/>
    <property type="match status" value="1"/>
</dbReference>
<dbReference type="InterPro" id="IPR004358">
    <property type="entry name" value="Sig_transdc_His_kin-like_C"/>
</dbReference>
<dbReference type="InterPro" id="IPR006290">
    <property type="entry name" value="CztS_silS_copS"/>
</dbReference>
<dbReference type="InterPro" id="IPR036097">
    <property type="entry name" value="HisK_dim/P_sf"/>
</dbReference>
<dbReference type="PROSITE" id="PS50109">
    <property type="entry name" value="HIS_KIN"/>
    <property type="match status" value="1"/>
</dbReference>
<evidence type="ECO:0000256" key="3">
    <source>
        <dbReference type="ARBA" id="ARBA00022475"/>
    </source>
</evidence>
<dbReference type="Gene3D" id="6.10.340.10">
    <property type="match status" value="1"/>
</dbReference>
<dbReference type="GO" id="GO:0005524">
    <property type="term" value="F:ATP binding"/>
    <property type="evidence" value="ECO:0007669"/>
    <property type="project" value="UniProtKB-KW"/>
</dbReference>
<proteinExistence type="predicted"/>
<dbReference type="NCBIfam" id="TIGR01386">
    <property type="entry name" value="cztS_silS_copS"/>
    <property type="match status" value="1"/>
</dbReference>
<evidence type="ECO:0000256" key="1">
    <source>
        <dbReference type="ARBA" id="ARBA00000085"/>
    </source>
</evidence>
<dbReference type="InterPro" id="IPR048590">
    <property type="entry name" value="CusS-like_sensor"/>
</dbReference>
<keyword evidence="3 14" id="KW-1003">Cell membrane</keyword>
<sequence>MRGWPISLTTRLALLFALLTATLLIVVVLVQGSAVEGHLRELDDQELSGKVTLIKNLLHRAEPYRTLRQRLDDAFIGHDALAVVLRDAEGTVVYAIRPAFFGERPLAEDALPDTPTLWDKGGKQYLGLETTVEALDFWSQPTRLRALVGLDVSHHRLFLEQVRERLWIDIYFAVIVAALFALFAAHRGLAPLRRVTATARNLSAEGLGERLAERGAPSEVRALVVAFNGMLERLESSFRRLSDFSADIAHELRTPVSNLMTQTEVALSHTRSPDEYREVLASNLEEYERIARMVSDMLFLAQAENGVLPRSLEAVNLADEARALIDFYEALAEEKEVRIVLAGEASVTGDRLMIRRALSNLLSNALRHSRSESLVEISITGEAGLATLAVKNYGDTIPSDQLSQIFERFHRASPERHRHGEGAGLGLAITRSIVATHGGRIEVTSDAGVTTFTLYLPLAAAEPSANA</sequence>
<evidence type="ECO:0000259" key="15">
    <source>
        <dbReference type="PROSITE" id="PS50109"/>
    </source>
</evidence>
<keyword evidence="13 14" id="KW-0472">Membrane</keyword>
<dbReference type="CDD" id="cd00082">
    <property type="entry name" value="HisKA"/>
    <property type="match status" value="1"/>
</dbReference>
<name>A0A369XNR4_9PROT</name>
<dbReference type="EMBL" id="QPGA01000006">
    <property type="protein sequence ID" value="RDE51614.1"/>
    <property type="molecule type" value="Genomic_DNA"/>
</dbReference>
<dbReference type="InterPro" id="IPR036890">
    <property type="entry name" value="HATPase_C_sf"/>
</dbReference>
<evidence type="ECO:0000256" key="8">
    <source>
        <dbReference type="ARBA" id="ARBA00022741"/>
    </source>
</evidence>
<dbReference type="Pfam" id="PF00512">
    <property type="entry name" value="HisKA"/>
    <property type="match status" value="1"/>
</dbReference>
<dbReference type="PROSITE" id="PS50885">
    <property type="entry name" value="HAMP"/>
    <property type="match status" value="1"/>
</dbReference>
<dbReference type="PRINTS" id="PR00344">
    <property type="entry name" value="BCTRLSENSOR"/>
</dbReference>
<feature type="domain" description="Histidine kinase" evidence="15">
    <location>
        <begin position="247"/>
        <end position="460"/>
    </location>
</feature>
<keyword evidence="12 14" id="KW-0902">Two-component regulatory system</keyword>
<dbReference type="CDD" id="cd00075">
    <property type="entry name" value="HATPase"/>
    <property type="match status" value="1"/>
</dbReference>